<name>A0A3S1FCB1_CHLFR</name>
<dbReference type="Proteomes" id="UP000268857">
    <property type="component" value="Unassembled WGS sequence"/>
</dbReference>
<accession>A0A3S1FCB1</accession>
<dbReference type="STRING" id="211165.GCA_000317285_06501"/>
<proteinExistence type="predicted"/>
<dbReference type="Pfam" id="PF14261">
    <property type="entry name" value="DUF4351"/>
    <property type="match status" value="1"/>
</dbReference>
<dbReference type="AlphaFoldDB" id="A0A3S1FCB1"/>
<protein>
    <recommendedName>
        <fullName evidence="1">DUF4351 domain-containing protein</fullName>
    </recommendedName>
</protein>
<evidence type="ECO:0000313" key="2">
    <source>
        <dbReference type="EMBL" id="RUR75283.1"/>
    </source>
</evidence>
<dbReference type="InterPro" id="IPR025587">
    <property type="entry name" value="DUF4351"/>
</dbReference>
<dbReference type="PANTHER" id="PTHR35586">
    <property type="entry name" value="SLL1691 PROTEIN"/>
    <property type="match status" value="1"/>
</dbReference>
<sequence>MRESVIYQEILEVGLQEGEKRGVQTERSLVLRLLTRRVGVLPQEVRQRVEALPLEELENLGVALLDF</sequence>
<organism evidence="2 3">
    <name type="scientific">Chlorogloeopsis fritschii PCC 6912</name>
    <dbReference type="NCBI Taxonomy" id="211165"/>
    <lineage>
        <taxon>Bacteria</taxon>
        <taxon>Bacillati</taxon>
        <taxon>Cyanobacteriota</taxon>
        <taxon>Cyanophyceae</taxon>
        <taxon>Nostocales</taxon>
        <taxon>Chlorogloeopsidaceae</taxon>
        <taxon>Chlorogloeopsis</taxon>
    </lineage>
</organism>
<dbReference type="PANTHER" id="PTHR35586:SF1">
    <property type="entry name" value="SLL1691 PROTEIN"/>
    <property type="match status" value="1"/>
</dbReference>
<comment type="caution">
    <text evidence="2">The sequence shown here is derived from an EMBL/GenBank/DDBJ whole genome shotgun (WGS) entry which is preliminary data.</text>
</comment>
<evidence type="ECO:0000259" key="1">
    <source>
        <dbReference type="Pfam" id="PF14261"/>
    </source>
</evidence>
<keyword evidence="3" id="KW-1185">Reference proteome</keyword>
<evidence type="ECO:0000313" key="3">
    <source>
        <dbReference type="Proteomes" id="UP000268857"/>
    </source>
</evidence>
<reference evidence="2 3" key="1">
    <citation type="journal article" date="2019" name="Genome Biol. Evol.">
        <title>Day and night: Metabolic profiles and evolutionary relationships of six axenic non-marine cyanobacteria.</title>
        <authorList>
            <person name="Will S.E."/>
            <person name="Henke P."/>
            <person name="Boedeker C."/>
            <person name="Huang S."/>
            <person name="Brinkmann H."/>
            <person name="Rohde M."/>
            <person name="Jarek M."/>
            <person name="Friedl T."/>
            <person name="Seufert S."/>
            <person name="Schumacher M."/>
            <person name="Overmann J."/>
            <person name="Neumann-Schaal M."/>
            <person name="Petersen J."/>
        </authorList>
    </citation>
    <scope>NUCLEOTIDE SEQUENCE [LARGE SCALE GENOMIC DNA]</scope>
    <source>
        <strain evidence="2 3">PCC 6912</strain>
    </source>
</reference>
<dbReference type="EMBL" id="RSCJ01000025">
    <property type="protein sequence ID" value="RUR75283.1"/>
    <property type="molecule type" value="Genomic_DNA"/>
</dbReference>
<gene>
    <name evidence="2" type="ORF">PCC6912_48200</name>
</gene>
<feature type="domain" description="DUF4351" evidence="1">
    <location>
        <begin position="23"/>
        <end position="67"/>
    </location>
</feature>